<reference evidence="2 3" key="1">
    <citation type="journal article" date="2023" name="Plants (Basel)">
        <title>Bridging the Gap: Combining Genomics and Transcriptomics Approaches to Understand Stylosanthes scabra, an Orphan Legume from the Brazilian Caatinga.</title>
        <authorList>
            <person name="Ferreira-Neto J.R.C."/>
            <person name="da Silva M.D."/>
            <person name="Binneck E."/>
            <person name="de Melo N.F."/>
            <person name="da Silva R.H."/>
            <person name="de Melo A.L.T.M."/>
            <person name="Pandolfi V."/>
            <person name="Bustamante F.O."/>
            <person name="Brasileiro-Vidal A.C."/>
            <person name="Benko-Iseppon A.M."/>
        </authorList>
    </citation>
    <scope>NUCLEOTIDE SEQUENCE [LARGE SCALE GENOMIC DNA]</scope>
    <source>
        <tissue evidence="2">Leaves</tissue>
    </source>
</reference>
<gene>
    <name evidence="2" type="ORF">PIB30_070181</name>
</gene>
<evidence type="ECO:0000313" key="2">
    <source>
        <dbReference type="EMBL" id="MED6211087.1"/>
    </source>
</evidence>
<keyword evidence="3" id="KW-1185">Reference proteome</keyword>
<evidence type="ECO:0000256" key="1">
    <source>
        <dbReference type="SAM" id="MobiDB-lite"/>
    </source>
</evidence>
<evidence type="ECO:0000313" key="3">
    <source>
        <dbReference type="Proteomes" id="UP001341840"/>
    </source>
</evidence>
<dbReference type="Proteomes" id="UP001341840">
    <property type="component" value="Unassembled WGS sequence"/>
</dbReference>
<protein>
    <submittedName>
        <fullName evidence="2">Uncharacterized protein</fullName>
    </submittedName>
</protein>
<organism evidence="2 3">
    <name type="scientific">Stylosanthes scabra</name>
    <dbReference type="NCBI Taxonomy" id="79078"/>
    <lineage>
        <taxon>Eukaryota</taxon>
        <taxon>Viridiplantae</taxon>
        <taxon>Streptophyta</taxon>
        <taxon>Embryophyta</taxon>
        <taxon>Tracheophyta</taxon>
        <taxon>Spermatophyta</taxon>
        <taxon>Magnoliopsida</taxon>
        <taxon>eudicotyledons</taxon>
        <taxon>Gunneridae</taxon>
        <taxon>Pentapetalae</taxon>
        <taxon>rosids</taxon>
        <taxon>fabids</taxon>
        <taxon>Fabales</taxon>
        <taxon>Fabaceae</taxon>
        <taxon>Papilionoideae</taxon>
        <taxon>50 kb inversion clade</taxon>
        <taxon>dalbergioids sensu lato</taxon>
        <taxon>Dalbergieae</taxon>
        <taxon>Pterocarpus clade</taxon>
        <taxon>Stylosanthes</taxon>
    </lineage>
</organism>
<accession>A0ABU6YMU6</accession>
<dbReference type="EMBL" id="JASCZI010242440">
    <property type="protein sequence ID" value="MED6211087.1"/>
    <property type="molecule type" value="Genomic_DNA"/>
</dbReference>
<proteinExistence type="predicted"/>
<sequence length="183" mass="20477">MQWFTCTITFSQASGVPHVQLLCGMHDILAGSHLEGSSTNGSSLHGERSRSRSRRHIISRRHITPTPPRRRNRTPEVLDDGWEQEIVGRTPFVSHILRVQFSKSFTKPTDMGYDGSTDSDGHIDAFEGKMNCECARDAMRCKAFHVSLAGQAMCLFKSLPRRSISRVVFVLGGQDTKTSTLRD</sequence>
<comment type="caution">
    <text evidence="2">The sequence shown here is derived from an EMBL/GenBank/DDBJ whole genome shotgun (WGS) entry which is preliminary data.</text>
</comment>
<name>A0ABU6YMU6_9FABA</name>
<feature type="region of interest" description="Disordered" evidence="1">
    <location>
        <begin position="34"/>
        <end position="75"/>
    </location>
</feature>
<feature type="compositionally biased region" description="Basic residues" evidence="1">
    <location>
        <begin position="51"/>
        <end position="72"/>
    </location>
</feature>